<dbReference type="EMBL" id="QOVG01000005">
    <property type="protein sequence ID" value="NDK38980.1"/>
    <property type="molecule type" value="Genomic_DNA"/>
</dbReference>
<reference evidence="2 3" key="1">
    <citation type="submission" date="2018-07" db="EMBL/GenBank/DDBJ databases">
        <title>Whole genome Sequencing of Pseudoxanthomonas gei KCTC 32298 (T).</title>
        <authorList>
            <person name="Kumar S."/>
            <person name="Bansal K."/>
            <person name="Kaur A."/>
            <person name="Patil P."/>
            <person name="Sharma S."/>
            <person name="Patil P.B."/>
        </authorList>
    </citation>
    <scope>NUCLEOTIDE SEQUENCE [LARGE SCALE GENOMIC DNA]</scope>
    <source>
        <strain evidence="2 3">KCTC 32298</strain>
    </source>
</reference>
<evidence type="ECO:0008006" key="4">
    <source>
        <dbReference type="Google" id="ProtNLM"/>
    </source>
</evidence>
<evidence type="ECO:0000256" key="1">
    <source>
        <dbReference type="SAM" id="Phobius"/>
    </source>
</evidence>
<name>A0ABX0AER1_9GAMM</name>
<keyword evidence="1" id="KW-0812">Transmembrane</keyword>
<keyword evidence="3" id="KW-1185">Reference proteome</keyword>
<comment type="caution">
    <text evidence="2">The sequence shown here is derived from an EMBL/GenBank/DDBJ whole genome shotgun (WGS) entry which is preliminary data.</text>
</comment>
<evidence type="ECO:0000313" key="2">
    <source>
        <dbReference type="EMBL" id="NDK38980.1"/>
    </source>
</evidence>
<dbReference type="InterPro" id="IPR036249">
    <property type="entry name" value="Thioredoxin-like_sf"/>
</dbReference>
<dbReference type="SUPFAM" id="SSF52833">
    <property type="entry name" value="Thioredoxin-like"/>
    <property type="match status" value="1"/>
</dbReference>
<proteinExistence type="predicted"/>
<evidence type="ECO:0000313" key="3">
    <source>
        <dbReference type="Proteomes" id="UP001429354"/>
    </source>
</evidence>
<organism evidence="2 3">
    <name type="scientific">Pseudoxanthomonas gei</name>
    <dbReference type="NCBI Taxonomy" id="1383030"/>
    <lineage>
        <taxon>Bacteria</taxon>
        <taxon>Pseudomonadati</taxon>
        <taxon>Pseudomonadota</taxon>
        <taxon>Gammaproteobacteria</taxon>
        <taxon>Lysobacterales</taxon>
        <taxon>Lysobacteraceae</taxon>
        <taxon>Pseudoxanthomonas</taxon>
    </lineage>
</organism>
<keyword evidence="1" id="KW-1133">Transmembrane helix</keyword>
<dbReference type="RefSeq" id="WP_162349553.1">
    <property type="nucleotide sequence ID" value="NZ_QOVG01000005.1"/>
</dbReference>
<accession>A0ABX0AER1</accession>
<dbReference type="Proteomes" id="UP001429354">
    <property type="component" value="Unassembled WGS sequence"/>
</dbReference>
<gene>
    <name evidence="2" type="ORF">DT603_09025</name>
</gene>
<sequence length="195" mass="21167">MNSDPRLSTSPDPSQVRRGRLILVLIFLLFFGTIAAAGILRFSGWQPQGTKVHGEMLRPAVDARAVVPKLASGGNYAWQPAERMWRIAVAPPASCAAVCTQLARDLDVVWQLFGNKADHVEILWIGTLPAGAPATAARRVLQPTPELMRALPRVDDPAGIPVYVIDPNGFVILRYAPGTDPGFIRTDVAKLLKLI</sequence>
<feature type="transmembrane region" description="Helical" evidence="1">
    <location>
        <begin position="21"/>
        <end position="42"/>
    </location>
</feature>
<protein>
    <recommendedName>
        <fullName evidence="4">Thioredoxin domain-containing protein</fullName>
    </recommendedName>
</protein>
<keyword evidence="1" id="KW-0472">Membrane</keyword>